<dbReference type="GO" id="GO:0000978">
    <property type="term" value="F:RNA polymerase II cis-regulatory region sequence-specific DNA binding"/>
    <property type="evidence" value="ECO:0007669"/>
    <property type="project" value="TreeGrafter"/>
</dbReference>
<accession>A0A9N8W870</accession>
<feature type="domain" description="HTH myb-type" evidence="2">
    <location>
        <begin position="48"/>
        <end position="105"/>
    </location>
</feature>
<evidence type="ECO:0000313" key="3">
    <source>
        <dbReference type="EMBL" id="CAG8480789.1"/>
    </source>
</evidence>
<dbReference type="Gene3D" id="1.10.10.60">
    <property type="entry name" value="Homeodomain-like"/>
    <property type="match status" value="1"/>
</dbReference>
<keyword evidence="4" id="KW-1185">Reference proteome</keyword>
<dbReference type="SMART" id="SM00717">
    <property type="entry name" value="SANT"/>
    <property type="match status" value="2"/>
</dbReference>
<gene>
    <name evidence="3" type="ORF">AMORRO_LOCUS2297</name>
</gene>
<dbReference type="GO" id="GO:0000981">
    <property type="term" value="F:DNA-binding transcription factor activity, RNA polymerase II-specific"/>
    <property type="evidence" value="ECO:0007669"/>
    <property type="project" value="TreeGrafter"/>
</dbReference>
<dbReference type="PANTHER" id="PTHR45614:SF232">
    <property type="entry name" value="TRANSCRIPTION FACTOR MYB3R-2"/>
    <property type="match status" value="1"/>
</dbReference>
<name>A0A9N8W870_9GLOM</name>
<dbReference type="InterPro" id="IPR001005">
    <property type="entry name" value="SANT/Myb"/>
</dbReference>
<proteinExistence type="predicted"/>
<dbReference type="InterPro" id="IPR009057">
    <property type="entry name" value="Homeodomain-like_sf"/>
</dbReference>
<protein>
    <submittedName>
        <fullName evidence="3">122_t:CDS:1</fullName>
    </submittedName>
</protein>
<evidence type="ECO:0000259" key="2">
    <source>
        <dbReference type="PROSITE" id="PS51294"/>
    </source>
</evidence>
<dbReference type="PROSITE" id="PS51294">
    <property type="entry name" value="HTH_MYB"/>
    <property type="match status" value="1"/>
</dbReference>
<dbReference type="EMBL" id="CAJVPV010000949">
    <property type="protein sequence ID" value="CAG8480789.1"/>
    <property type="molecule type" value="Genomic_DNA"/>
</dbReference>
<dbReference type="InterPro" id="IPR017930">
    <property type="entry name" value="Myb_dom"/>
</dbReference>
<dbReference type="InterPro" id="IPR050560">
    <property type="entry name" value="MYB_TF"/>
</dbReference>
<dbReference type="CDD" id="cd00167">
    <property type="entry name" value="SANT"/>
    <property type="match status" value="1"/>
</dbReference>
<evidence type="ECO:0000259" key="1">
    <source>
        <dbReference type="PROSITE" id="PS50090"/>
    </source>
</evidence>
<dbReference type="PANTHER" id="PTHR45614">
    <property type="entry name" value="MYB PROTEIN-RELATED"/>
    <property type="match status" value="1"/>
</dbReference>
<evidence type="ECO:0000313" key="4">
    <source>
        <dbReference type="Proteomes" id="UP000789342"/>
    </source>
</evidence>
<dbReference type="GO" id="GO:0005634">
    <property type="term" value="C:nucleus"/>
    <property type="evidence" value="ECO:0007669"/>
    <property type="project" value="TreeGrafter"/>
</dbReference>
<dbReference type="Pfam" id="PF13921">
    <property type="entry name" value="Myb_DNA-bind_6"/>
    <property type="match status" value="1"/>
</dbReference>
<dbReference type="Proteomes" id="UP000789342">
    <property type="component" value="Unassembled WGS sequence"/>
</dbReference>
<sequence>MDMTQAKIEQVSRSIEVLHIHTMDDVCQKDGNVARETAEQTTNADMARVNVKKGRWKSEEDNELKEIVKPMSRIISWKFVSEKMGGRRTAKQCRERWCNHLSGSINNTRLTEDEKHEIRLHREKGYTYAKISAKLLRRTPLQIKNFIYSEETRPSPKARVNKMAIESLLSSQRTDDHHANDKTAIGMLPEQRTRNDHINDKMAIEGLLSDQETYPTY</sequence>
<dbReference type="OrthoDB" id="2143914at2759"/>
<organism evidence="3 4">
    <name type="scientific">Acaulospora morrowiae</name>
    <dbReference type="NCBI Taxonomy" id="94023"/>
    <lineage>
        <taxon>Eukaryota</taxon>
        <taxon>Fungi</taxon>
        <taxon>Fungi incertae sedis</taxon>
        <taxon>Mucoromycota</taxon>
        <taxon>Glomeromycotina</taxon>
        <taxon>Glomeromycetes</taxon>
        <taxon>Diversisporales</taxon>
        <taxon>Acaulosporaceae</taxon>
        <taxon>Acaulospora</taxon>
    </lineage>
</organism>
<reference evidence="3" key="1">
    <citation type="submission" date="2021-06" db="EMBL/GenBank/DDBJ databases">
        <authorList>
            <person name="Kallberg Y."/>
            <person name="Tangrot J."/>
            <person name="Rosling A."/>
        </authorList>
    </citation>
    <scope>NUCLEOTIDE SEQUENCE</scope>
    <source>
        <strain evidence="3">CL551</strain>
    </source>
</reference>
<comment type="caution">
    <text evidence="3">The sequence shown here is derived from an EMBL/GenBank/DDBJ whole genome shotgun (WGS) entry which is preliminary data.</text>
</comment>
<feature type="domain" description="Myb-like" evidence="1">
    <location>
        <begin position="48"/>
        <end position="101"/>
    </location>
</feature>
<dbReference type="PROSITE" id="PS50090">
    <property type="entry name" value="MYB_LIKE"/>
    <property type="match status" value="1"/>
</dbReference>
<dbReference type="AlphaFoldDB" id="A0A9N8W870"/>
<dbReference type="SUPFAM" id="SSF46689">
    <property type="entry name" value="Homeodomain-like"/>
    <property type="match status" value="1"/>
</dbReference>